<evidence type="ECO:0000256" key="4">
    <source>
        <dbReference type="ARBA" id="ARBA00023125"/>
    </source>
</evidence>
<keyword evidence="1" id="KW-0547">Nucleotide-binding</keyword>
<dbReference type="InterPro" id="IPR058031">
    <property type="entry name" value="AAA_lid_NorR"/>
</dbReference>
<dbReference type="PROSITE" id="PS00676">
    <property type="entry name" value="SIGMA54_INTERACT_2"/>
    <property type="match status" value="1"/>
</dbReference>
<evidence type="ECO:0000313" key="7">
    <source>
        <dbReference type="EMBL" id="KYO68628.1"/>
    </source>
</evidence>
<dbReference type="GO" id="GO:0005524">
    <property type="term" value="F:ATP binding"/>
    <property type="evidence" value="ECO:0007669"/>
    <property type="project" value="UniProtKB-KW"/>
</dbReference>
<dbReference type="InterPro" id="IPR025944">
    <property type="entry name" value="Sigma_54_int_dom_CS"/>
</dbReference>
<evidence type="ECO:0000256" key="3">
    <source>
        <dbReference type="ARBA" id="ARBA00023015"/>
    </source>
</evidence>
<dbReference type="STRING" id="520767.ATZ99_01370"/>
<dbReference type="SMART" id="SM00382">
    <property type="entry name" value="AAA"/>
    <property type="match status" value="1"/>
</dbReference>
<dbReference type="Pfam" id="PF25601">
    <property type="entry name" value="AAA_lid_14"/>
    <property type="match status" value="1"/>
</dbReference>
<sequence length="691" mass="79194">MMYKKLVILSTDKLVKEYLVNLFKMILNDSHIEIIGYSIDEGITVSEAEEVVLTSGNFMLPVAQKLFPNSKIIGAKRIITGYNLEKVIMLPRGQKVLVVNNPRVATQETIDSLINLGITHLEYIPYFKGANLDLKNIDTAISPGMMHLCPEKIENKIDIGPRTVSPTTFLDVLFALGLEQDYLDKFVQNYNNLLMETSKKLALMHEQSEMLRKNQEIILNEVDEGILLVDEKGNIIIANQTVCKIFNIGSDRLSKENYGSLEEKMKKIKIIGEDIKNKKTEIVSIENKDYIVSQIKTDNGKKDNIIYTFKELSKIQKLEETVRIKLFEKGYLAKYKWENIWTINKKMANIMENAKRFAKTDKSILLFGETGTGKELFAQAIHNESARSNGPFVAINFAALPENLIESELFGYEEGAFTGAKKGGRPGLFEQAHGGTIFLDEIGDSPLNVQIRLLRVLQEKEIMRVGGTKVIPVDVRIIAATNKNLLELIEKNKFREDLFFRLNVLSLEIPPLRERKEDIFYILNKYFLEFYGIKKDFTKEAKILLENYRFPGNVRELINIAEFISCSAMDKEIIDVEDLPDYIVNKKALSVMNENLNQIEFWKGLVNDEITEAILLFLKEKKGQTTGRNTILNYLKNRNYNITEGVIKKYLKILKSNQLIEIGRKKQGCWLTSKGENYINLKIFQKTPYNK</sequence>
<comment type="caution">
    <text evidence="7">The sequence shown here is derived from an EMBL/GenBank/DDBJ whole genome shotgun (WGS) entry which is preliminary data.</text>
</comment>
<evidence type="ECO:0000256" key="1">
    <source>
        <dbReference type="ARBA" id="ARBA00022741"/>
    </source>
</evidence>
<dbReference type="Proteomes" id="UP000075737">
    <property type="component" value="Unassembled WGS sequence"/>
</dbReference>
<dbReference type="GO" id="GO:0006355">
    <property type="term" value="P:regulation of DNA-templated transcription"/>
    <property type="evidence" value="ECO:0007669"/>
    <property type="project" value="InterPro"/>
</dbReference>
<dbReference type="Gene3D" id="1.10.10.10">
    <property type="entry name" value="Winged helix-like DNA-binding domain superfamily/Winged helix DNA-binding domain"/>
    <property type="match status" value="1"/>
</dbReference>
<dbReference type="InterPro" id="IPR025943">
    <property type="entry name" value="Sigma_54_int_dom_ATP-bd_2"/>
</dbReference>
<keyword evidence="8" id="KW-1185">Reference proteome</keyword>
<dbReference type="InterPro" id="IPR025662">
    <property type="entry name" value="Sigma_54_int_dom_ATP-bd_1"/>
</dbReference>
<feature type="domain" description="Sigma-54 factor interaction" evidence="6">
    <location>
        <begin position="340"/>
        <end position="566"/>
    </location>
</feature>
<dbReference type="PATRIC" id="fig|520767.4.peg.144"/>
<dbReference type="InterPro" id="IPR002078">
    <property type="entry name" value="Sigma_54_int"/>
</dbReference>
<proteinExistence type="predicted"/>
<protein>
    <submittedName>
        <fullName evidence="7">Arginine utilization regulatory protein RocR</fullName>
    </submittedName>
</protein>
<dbReference type="PROSITE" id="PS00688">
    <property type="entry name" value="SIGMA54_INTERACT_3"/>
    <property type="match status" value="1"/>
</dbReference>
<dbReference type="Gene3D" id="3.40.50.300">
    <property type="entry name" value="P-loop containing nucleotide triphosphate hydrolases"/>
    <property type="match status" value="1"/>
</dbReference>
<keyword evidence="5" id="KW-0804">Transcription</keyword>
<dbReference type="PANTHER" id="PTHR32071:SF57">
    <property type="entry name" value="C4-DICARBOXYLATE TRANSPORT TRANSCRIPTIONAL REGULATORY PROTEIN DCTD"/>
    <property type="match status" value="1"/>
</dbReference>
<evidence type="ECO:0000313" key="8">
    <source>
        <dbReference type="Proteomes" id="UP000075737"/>
    </source>
</evidence>
<dbReference type="Gene3D" id="3.30.450.20">
    <property type="entry name" value="PAS domain"/>
    <property type="match status" value="1"/>
</dbReference>
<dbReference type="EMBL" id="LOHZ01000015">
    <property type="protein sequence ID" value="KYO68628.1"/>
    <property type="molecule type" value="Genomic_DNA"/>
</dbReference>
<keyword evidence="3" id="KW-0805">Transcription regulation</keyword>
<dbReference type="FunFam" id="3.40.50.300:FF:000006">
    <property type="entry name" value="DNA-binding transcriptional regulator NtrC"/>
    <property type="match status" value="1"/>
</dbReference>
<dbReference type="PANTHER" id="PTHR32071">
    <property type="entry name" value="TRANSCRIPTIONAL REGULATORY PROTEIN"/>
    <property type="match status" value="1"/>
</dbReference>
<dbReference type="Gene3D" id="1.10.8.60">
    <property type="match status" value="1"/>
</dbReference>
<dbReference type="CDD" id="cd00009">
    <property type="entry name" value="AAA"/>
    <property type="match status" value="1"/>
</dbReference>
<dbReference type="InterPro" id="IPR003593">
    <property type="entry name" value="AAA+_ATPase"/>
</dbReference>
<dbReference type="SUPFAM" id="SSF55785">
    <property type="entry name" value="PYP-like sensor domain (PAS domain)"/>
    <property type="match status" value="1"/>
</dbReference>
<keyword evidence="2" id="KW-0067">ATP-binding</keyword>
<reference evidence="7 8" key="1">
    <citation type="submission" date="2015-12" db="EMBL/GenBank/DDBJ databases">
        <title>Draft genome of Thermovenabulum gondwanense isolated from a red thermophilic microbial mat colonisisng an outflow channel of a bore well.</title>
        <authorList>
            <person name="Patel B.K."/>
        </authorList>
    </citation>
    <scope>NUCLEOTIDE SEQUENCE [LARGE SCALE GENOMIC DNA]</scope>
    <source>
        <strain evidence="7 8">R270</strain>
    </source>
</reference>
<dbReference type="PROSITE" id="PS50045">
    <property type="entry name" value="SIGMA54_INTERACT_4"/>
    <property type="match status" value="1"/>
</dbReference>
<dbReference type="InterPro" id="IPR036388">
    <property type="entry name" value="WH-like_DNA-bd_sf"/>
</dbReference>
<dbReference type="InterPro" id="IPR035965">
    <property type="entry name" value="PAS-like_dom_sf"/>
</dbReference>
<name>A0A162N0C8_9FIRM</name>
<evidence type="ECO:0000256" key="2">
    <source>
        <dbReference type="ARBA" id="ARBA00022840"/>
    </source>
</evidence>
<evidence type="ECO:0000259" key="6">
    <source>
        <dbReference type="PROSITE" id="PS50045"/>
    </source>
</evidence>
<dbReference type="SUPFAM" id="SSF52540">
    <property type="entry name" value="P-loop containing nucleoside triphosphate hydrolases"/>
    <property type="match status" value="1"/>
</dbReference>
<dbReference type="RefSeq" id="WP_187694801.1">
    <property type="nucleotide sequence ID" value="NZ_LOHZ01000015.1"/>
</dbReference>
<gene>
    <name evidence="7" type="primary">rocR_2</name>
    <name evidence="7" type="ORF">ATZ99_01370</name>
</gene>
<accession>A0A162N0C8</accession>
<dbReference type="InterPro" id="IPR027417">
    <property type="entry name" value="P-loop_NTPase"/>
</dbReference>
<organism evidence="7 8">
    <name type="scientific">Thermovenabulum gondwanense</name>
    <dbReference type="NCBI Taxonomy" id="520767"/>
    <lineage>
        <taxon>Bacteria</taxon>
        <taxon>Bacillati</taxon>
        <taxon>Bacillota</taxon>
        <taxon>Clostridia</taxon>
        <taxon>Thermosediminibacterales</taxon>
        <taxon>Thermosediminibacteraceae</taxon>
        <taxon>Thermovenabulum</taxon>
    </lineage>
</organism>
<evidence type="ECO:0000256" key="5">
    <source>
        <dbReference type="ARBA" id="ARBA00023163"/>
    </source>
</evidence>
<dbReference type="AlphaFoldDB" id="A0A162N0C8"/>
<dbReference type="Pfam" id="PF00158">
    <property type="entry name" value="Sigma54_activat"/>
    <property type="match status" value="1"/>
</dbReference>
<keyword evidence="4" id="KW-0238">DNA-binding</keyword>
<dbReference type="PROSITE" id="PS00675">
    <property type="entry name" value="SIGMA54_INTERACT_1"/>
    <property type="match status" value="1"/>
</dbReference>
<dbReference type="GO" id="GO:0003677">
    <property type="term" value="F:DNA binding"/>
    <property type="evidence" value="ECO:0007669"/>
    <property type="project" value="UniProtKB-KW"/>
</dbReference>